<evidence type="ECO:0000256" key="3">
    <source>
        <dbReference type="ARBA" id="ARBA00023004"/>
    </source>
</evidence>
<dbReference type="Pfam" id="PF04055">
    <property type="entry name" value="Radical_SAM"/>
    <property type="match status" value="1"/>
</dbReference>
<reference evidence="6" key="1">
    <citation type="journal article" date="2021" name="PeerJ">
        <title>Extensive microbial diversity within the chicken gut microbiome revealed by metagenomics and culture.</title>
        <authorList>
            <person name="Gilroy R."/>
            <person name="Ravi A."/>
            <person name="Getino M."/>
            <person name="Pursley I."/>
            <person name="Horton D.L."/>
            <person name="Alikhan N.F."/>
            <person name="Baker D."/>
            <person name="Gharbi K."/>
            <person name="Hall N."/>
            <person name="Watson M."/>
            <person name="Adriaenssens E.M."/>
            <person name="Foster-Nyarko E."/>
            <person name="Jarju S."/>
            <person name="Secka A."/>
            <person name="Antonio M."/>
            <person name="Oren A."/>
            <person name="Chaudhuri R.R."/>
            <person name="La Ragione R."/>
            <person name="Hildebrand F."/>
            <person name="Pallen M.J."/>
        </authorList>
    </citation>
    <scope>NUCLEOTIDE SEQUENCE</scope>
    <source>
        <strain evidence="6">USAMLcec2-132</strain>
    </source>
</reference>
<dbReference type="InterPro" id="IPR007197">
    <property type="entry name" value="rSAM"/>
</dbReference>
<dbReference type="Proteomes" id="UP000823891">
    <property type="component" value="Unassembled WGS sequence"/>
</dbReference>
<evidence type="ECO:0000259" key="5">
    <source>
        <dbReference type="Pfam" id="PF04055"/>
    </source>
</evidence>
<evidence type="ECO:0000256" key="2">
    <source>
        <dbReference type="ARBA" id="ARBA00022723"/>
    </source>
</evidence>
<dbReference type="SFLD" id="SFLDS00029">
    <property type="entry name" value="Radical_SAM"/>
    <property type="match status" value="1"/>
</dbReference>
<proteinExistence type="predicted"/>
<keyword evidence="4" id="KW-0411">Iron-sulfur</keyword>
<keyword evidence="2" id="KW-0479">Metal-binding</keyword>
<evidence type="ECO:0000256" key="1">
    <source>
        <dbReference type="ARBA" id="ARBA00022691"/>
    </source>
</evidence>
<dbReference type="GO" id="GO:0046872">
    <property type="term" value="F:metal ion binding"/>
    <property type="evidence" value="ECO:0007669"/>
    <property type="project" value="UniProtKB-KW"/>
</dbReference>
<evidence type="ECO:0000313" key="7">
    <source>
        <dbReference type="Proteomes" id="UP000823891"/>
    </source>
</evidence>
<keyword evidence="3" id="KW-0408">Iron</keyword>
<feature type="domain" description="Radical SAM core" evidence="5">
    <location>
        <begin position="11"/>
        <end position="149"/>
    </location>
</feature>
<dbReference type="EMBL" id="DWWS01000060">
    <property type="protein sequence ID" value="HJC25267.1"/>
    <property type="molecule type" value="Genomic_DNA"/>
</dbReference>
<sequence length="344" mass="40988">MERKELALVVDMYGCPNRCGHCWLGHMENRRMEAGADEWIVNYFRPYFDRIVYYSWLREPDFCDDYRERWERDKRLSVNTAPQRFELASFWRLVRDPEYVKFLKEAGVRRVQLTFFGLEGLTDRYVGRRGAFGELLRATEILIENQIAPRWQAFITEENKEELTELFHLAKRMGLKEKCASFQEEFVFFVHAGGCDGENRKLYPIRIQKPHIPEILKPYYLDYDQVLTEKECIERLKGDASHVEYHNGQQIVLNISNTFDAYFNFTHMTEPWKIGNLREEAPKELVRRAVEEDTWALRQAKKISAGELAERYGDGRSERTFSLYDYRAYLLNRYLDDAFAVEQN</sequence>
<protein>
    <submittedName>
        <fullName evidence="6">Radical SAM protein</fullName>
    </submittedName>
</protein>
<dbReference type="GO" id="GO:0003824">
    <property type="term" value="F:catalytic activity"/>
    <property type="evidence" value="ECO:0007669"/>
    <property type="project" value="InterPro"/>
</dbReference>
<keyword evidence="1" id="KW-0949">S-adenosyl-L-methionine</keyword>
<accession>A0A9D2NGW3</accession>
<dbReference type="Gene3D" id="3.20.20.70">
    <property type="entry name" value="Aldolase class I"/>
    <property type="match status" value="1"/>
</dbReference>
<dbReference type="SUPFAM" id="SSF102114">
    <property type="entry name" value="Radical SAM enzymes"/>
    <property type="match status" value="1"/>
</dbReference>
<dbReference type="InterPro" id="IPR058240">
    <property type="entry name" value="rSAM_sf"/>
</dbReference>
<dbReference type="AlphaFoldDB" id="A0A9D2NGW3"/>
<dbReference type="InterPro" id="IPR013785">
    <property type="entry name" value="Aldolase_TIM"/>
</dbReference>
<reference evidence="6" key="2">
    <citation type="submission" date="2021-04" db="EMBL/GenBank/DDBJ databases">
        <authorList>
            <person name="Gilroy R."/>
        </authorList>
    </citation>
    <scope>NUCLEOTIDE SEQUENCE</scope>
    <source>
        <strain evidence="6">USAMLcec2-132</strain>
    </source>
</reference>
<comment type="caution">
    <text evidence="6">The sequence shown here is derived from an EMBL/GenBank/DDBJ whole genome shotgun (WGS) entry which is preliminary data.</text>
</comment>
<name>A0A9D2NGW3_9FIRM</name>
<gene>
    <name evidence="6" type="ORF">H9761_16455</name>
</gene>
<evidence type="ECO:0000313" key="6">
    <source>
        <dbReference type="EMBL" id="HJC25267.1"/>
    </source>
</evidence>
<dbReference type="GO" id="GO:0051536">
    <property type="term" value="F:iron-sulfur cluster binding"/>
    <property type="evidence" value="ECO:0007669"/>
    <property type="project" value="UniProtKB-KW"/>
</dbReference>
<evidence type="ECO:0000256" key="4">
    <source>
        <dbReference type="ARBA" id="ARBA00023014"/>
    </source>
</evidence>
<organism evidence="6 7">
    <name type="scientific">Candidatus Eisenbergiella merdavium</name>
    <dbReference type="NCBI Taxonomy" id="2838551"/>
    <lineage>
        <taxon>Bacteria</taxon>
        <taxon>Bacillati</taxon>
        <taxon>Bacillota</taxon>
        <taxon>Clostridia</taxon>
        <taxon>Lachnospirales</taxon>
        <taxon>Lachnospiraceae</taxon>
        <taxon>Eisenbergiella</taxon>
    </lineage>
</organism>